<evidence type="ECO:0000313" key="2">
    <source>
        <dbReference type="Proteomes" id="UP000306340"/>
    </source>
</evidence>
<dbReference type="SUPFAM" id="SSF51338">
    <property type="entry name" value="Composite domain of metallo-dependent hydrolases"/>
    <property type="match status" value="1"/>
</dbReference>
<dbReference type="GO" id="GO:0016810">
    <property type="term" value="F:hydrolase activity, acting on carbon-nitrogen (but not peptide) bonds"/>
    <property type="evidence" value="ECO:0007669"/>
    <property type="project" value="InterPro"/>
</dbReference>
<reference evidence="1 2" key="1">
    <citation type="submission" date="2019-04" db="EMBL/GenBank/DDBJ databases">
        <title>Crypto-aerobic microbial life in anoxic (sulfidic) marine sediments.</title>
        <authorList>
            <person name="Bhattacharya S."/>
            <person name="Roy C."/>
            <person name="Mondal N."/>
            <person name="Sarkar J."/>
            <person name="Mandal S."/>
            <person name="Rameez M.J."/>
            <person name="Ghosh W."/>
        </authorList>
    </citation>
    <scope>NUCLEOTIDE SEQUENCE [LARGE SCALE GENOMIC DNA]</scope>
    <source>
        <strain evidence="1 2">SBBC</strain>
    </source>
</reference>
<evidence type="ECO:0000313" key="1">
    <source>
        <dbReference type="EMBL" id="TKA95543.1"/>
    </source>
</evidence>
<dbReference type="Proteomes" id="UP000306340">
    <property type="component" value="Unassembled WGS sequence"/>
</dbReference>
<feature type="non-terminal residue" evidence="1">
    <location>
        <position position="47"/>
    </location>
</feature>
<gene>
    <name evidence="1" type="ORF">FAZ78_16265</name>
</gene>
<name>A0A4U0Z287_9RHOB</name>
<accession>A0A4U0Z287</accession>
<comment type="caution">
    <text evidence="1">The sequence shown here is derived from an EMBL/GenBank/DDBJ whole genome shotgun (WGS) entry which is preliminary data.</text>
</comment>
<proteinExistence type="predicted"/>
<organism evidence="1 2">
    <name type="scientific">Cereibacter changlensis</name>
    <dbReference type="NCBI Taxonomy" id="402884"/>
    <lineage>
        <taxon>Bacteria</taxon>
        <taxon>Pseudomonadati</taxon>
        <taxon>Pseudomonadota</taxon>
        <taxon>Alphaproteobacteria</taxon>
        <taxon>Rhodobacterales</taxon>
        <taxon>Paracoccaceae</taxon>
        <taxon>Cereibacter</taxon>
    </lineage>
</organism>
<dbReference type="Gene3D" id="3.20.20.140">
    <property type="entry name" value="Metal-dependent hydrolases"/>
    <property type="match status" value="1"/>
</dbReference>
<sequence length="47" mass="4877">MQPFVIEGATVILPDHVAPVAVRVEAGRIAALDGPRDGARVIDGRGL</sequence>
<dbReference type="EMBL" id="SWAU01000174">
    <property type="protein sequence ID" value="TKA95543.1"/>
    <property type="molecule type" value="Genomic_DNA"/>
</dbReference>
<dbReference type="AlphaFoldDB" id="A0A4U0Z287"/>
<protein>
    <submittedName>
        <fullName evidence="1">Phosphonate metabolism protein PhnM</fullName>
    </submittedName>
</protein>
<dbReference type="InterPro" id="IPR011059">
    <property type="entry name" value="Metal-dep_hydrolase_composite"/>
</dbReference>